<dbReference type="SUPFAM" id="SSF102886">
    <property type="entry name" value="Coproporphyrinogen III oxidase"/>
    <property type="match status" value="1"/>
</dbReference>
<dbReference type="Proteomes" id="UP001149813">
    <property type="component" value="Unassembled WGS sequence"/>
</dbReference>
<sequence length="449" mass="50727">MFARLYRSQLHRSCAGRSLVKRCYTAAPKLTPGTAASGYSLLSCVGAATAAGAMGLYLGSQINTKEQIASAEQTEPALGSEVSSLKVPAVIPNTDYENEPKPAYYTNTDISMHERMESFVLDLQNRLVTALESLEPSKKFYRDRWEREDGKGYGISCVIQDGQAFEKAGVNVSVIEGTLTPGQLKSMRDRNPQTAKKLDAGEEYDFRVAGVSVVVHPRNPYAPTAHKNYRRFEVYKRNDKDAGPVMAWFGGGADLTPAYLFEDDVKYFHQTLKHACDAHDQTYYPRFKAWCDTYFKNIHRGETRGVGGIFFDDLEDKSPEELFHFAYDSGNSFIRAYVPIVAKRMTMPYTMRERNWQLIRRGHYAEFNLVYDRGTKFGLMTPGARIESILMSLPLTARWEYMNKPIAGSPEEKLLETLNYTYAAQISTAQSDPDEGYYSWDEDEGYSSD</sequence>
<dbReference type="OrthoDB" id="15318at2759"/>
<dbReference type="EMBL" id="JANBOJ010000281">
    <property type="protein sequence ID" value="KAJ1720215.1"/>
    <property type="molecule type" value="Genomic_DNA"/>
</dbReference>
<keyword evidence="5 7" id="KW-0560">Oxidoreductase</keyword>
<dbReference type="Pfam" id="PF01218">
    <property type="entry name" value="Coprogen_oxidas"/>
    <property type="match status" value="1"/>
</dbReference>
<dbReference type="GO" id="GO:0005737">
    <property type="term" value="C:cytoplasm"/>
    <property type="evidence" value="ECO:0007669"/>
    <property type="project" value="TreeGrafter"/>
</dbReference>
<proteinExistence type="inferred from homology"/>
<name>A0A9W7XWA7_9FUNG</name>
<evidence type="ECO:0000256" key="6">
    <source>
        <dbReference type="ARBA" id="ARBA00023244"/>
    </source>
</evidence>
<gene>
    <name evidence="7" type="primary">HEM13</name>
    <name evidence="7" type="ORF">LPJ53_005119</name>
</gene>
<comment type="pathway">
    <text evidence="1">Porphyrin-containing compound metabolism; protoporphyrin-IX biosynthesis; protoporphyrinogen-IX from coproporphyrinogen-III (O2 route): step 1/1.</text>
</comment>
<evidence type="ECO:0000256" key="1">
    <source>
        <dbReference type="ARBA" id="ARBA00005168"/>
    </source>
</evidence>
<dbReference type="GO" id="GO:0004109">
    <property type="term" value="F:coproporphyrinogen oxidase activity"/>
    <property type="evidence" value="ECO:0007669"/>
    <property type="project" value="UniProtKB-EC"/>
</dbReference>
<evidence type="ECO:0000256" key="3">
    <source>
        <dbReference type="ARBA" id="ARBA00011738"/>
    </source>
</evidence>
<evidence type="ECO:0000313" key="8">
    <source>
        <dbReference type="Proteomes" id="UP001149813"/>
    </source>
</evidence>
<dbReference type="Gene3D" id="3.40.1500.10">
    <property type="entry name" value="Coproporphyrinogen III oxidase, aerobic"/>
    <property type="match status" value="1"/>
</dbReference>
<keyword evidence="6" id="KW-0627">Porphyrin biosynthesis</keyword>
<dbReference type="InterPro" id="IPR036406">
    <property type="entry name" value="Coprogen_oxidase_aer_sf"/>
</dbReference>
<dbReference type="NCBIfam" id="NF003727">
    <property type="entry name" value="PRK05330.1"/>
    <property type="match status" value="1"/>
</dbReference>
<dbReference type="PRINTS" id="PR00073">
    <property type="entry name" value="COPRGNOXDASE"/>
</dbReference>
<keyword evidence="8" id="KW-1185">Reference proteome</keyword>
<dbReference type="AlphaFoldDB" id="A0A9W7XWA7"/>
<dbReference type="InterPro" id="IPR001260">
    <property type="entry name" value="Coprogen_oxidase_aer"/>
</dbReference>
<comment type="similarity">
    <text evidence="2">Belongs to the aerobic coproporphyrinogen-III oxidase family.</text>
</comment>
<evidence type="ECO:0000256" key="5">
    <source>
        <dbReference type="ARBA" id="ARBA00023002"/>
    </source>
</evidence>
<comment type="subunit">
    <text evidence="3">Homodimer.</text>
</comment>
<protein>
    <recommendedName>
        <fullName evidence="4">coproporphyrinogen oxidase</fullName>
        <ecNumber evidence="4">1.3.3.3</ecNumber>
    </recommendedName>
</protein>
<dbReference type="PANTHER" id="PTHR10755">
    <property type="entry name" value="COPROPORPHYRINOGEN III OXIDASE, MITOCHONDRIAL"/>
    <property type="match status" value="1"/>
</dbReference>
<dbReference type="PANTHER" id="PTHR10755:SF0">
    <property type="entry name" value="OXYGEN-DEPENDENT COPROPORPHYRINOGEN-III OXIDASE, MITOCHONDRIAL"/>
    <property type="match status" value="1"/>
</dbReference>
<organism evidence="7 8">
    <name type="scientific">Coemansia erecta</name>
    <dbReference type="NCBI Taxonomy" id="147472"/>
    <lineage>
        <taxon>Eukaryota</taxon>
        <taxon>Fungi</taxon>
        <taxon>Fungi incertae sedis</taxon>
        <taxon>Zoopagomycota</taxon>
        <taxon>Kickxellomycotina</taxon>
        <taxon>Kickxellomycetes</taxon>
        <taxon>Kickxellales</taxon>
        <taxon>Kickxellaceae</taxon>
        <taxon>Coemansia</taxon>
    </lineage>
</organism>
<accession>A0A9W7XWA7</accession>
<evidence type="ECO:0000256" key="2">
    <source>
        <dbReference type="ARBA" id="ARBA00010644"/>
    </source>
</evidence>
<reference evidence="7" key="1">
    <citation type="submission" date="2022-07" db="EMBL/GenBank/DDBJ databases">
        <title>Phylogenomic reconstructions and comparative analyses of Kickxellomycotina fungi.</title>
        <authorList>
            <person name="Reynolds N.K."/>
            <person name="Stajich J.E."/>
            <person name="Barry K."/>
            <person name="Grigoriev I.V."/>
            <person name="Crous P."/>
            <person name="Smith M.E."/>
        </authorList>
    </citation>
    <scope>NUCLEOTIDE SEQUENCE</scope>
    <source>
        <strain evidence="7">NBRC 32514</strain>
    </source>
</reference>
<comment type="caution">
    <text evidence="7">The sequence shown here is derived from an EMBL/GenBank/DDBJ whole genome shotgun (WGS) entry which is preliminary data.</text>
</comment>
<dbReference type="EC" id="1.3.3.3" evidence="4"/>
<evidence type="ECO:0000313" key="7">
    <source>
        <dbReference type="EMBL" id="KAJ1720215.1"/>
    </source>
</evidence>
<evidence type="ECO:0000256" key="4">
    <source>
        <dbReference type="ARBA" id="ARBA00012869"/>
    </source>
</evidence>
<dbReference type="GO" id="GO:0006782">
    <property type="term" value="P:protoporphyrinogen IX biosynthetic process"/>
    <property type="evidence" value="ECO:0007669"/>
    <property type="project" value="TreeGrafter"/>
</dbReference>